<keyword evidence="2" id="KW-1133">Transmembrane helix</keyword>
<sequence length="374" mass="42306">MASTNVNDTTNSNQLASSRPLPPDQISPKAVVLRVFQIKHVFRRNWKLLLILVAVGGVIGFIYDLAHKKKITYTGTILFNLGGGGSSSGGLPGDLGQLAGAFGLNSGAPDANIFVGDNFLIYAKSRPVVEKTLMKNDTINGKDTLLVNYYIRHSGIRDDEWENNDSLRAFYFKKPKVATEYTKMEQVVMSDIYTRIETEMTVKQPERKSSFMELSSFMQDEKLAATFLTNHLKTIEEDYQRKQTKKTSEMYELLTSRADSLAQLLTGTENKLAQYMDQNQQVVVAKARITENKLTRNSGFLTTLFYQALQQADNMRLSLIRETPLFTIIKPVYFPLYREVLATIGMQIGIIFGLIISIIVIFLRETYRSVMKEE</sequence>
<keyword evidence="2" id="KW-0812">Transmembrane</keyword>
<reference evidence="4" key="1">
    <citation type="journal article" date="2019" name="Int. J. Syst. Evol. Microbiol.">
        <title>The Global Catalogue of Microorganisms (GCM) 10K type strain sequencing project: providing services to taxonomists for standard genome sequencing and annotation.</title>
        <authorList>
            <consortium name="The Broad Institute Genomics Platform"/>
            <consortium name="The Broad Institute Genome Sequencing Center for Infectious Disease"/>
            <person name="Wu L."/>
            <person name="Ma J."/>
        </authorList>
    </citation>
    <scope>NUCLEOTIDE SEQUENCE [LARGE SCALE GENOMIC DNA]</scope>
    <source>
        <strain evidence="4">KCTC 52490</strain>
    </source>
</reference>
<feature type="transmembrane region" description="Helical" evidence="2">
    <location>
        <begin position="340"/>
        <end position="363"/>
    </location>
</feature>
<keyword evidence="4" id="KW-1185">Reference proteome</keyword>
<feature type="region of interest" description="Disordered" evidence="1">
    <location>
        <begin position="1"/>
        <end position="22"/>
    </location>
</feature>
<protein>
    <recommendedName>
        <fullName evidence="5">Lipopolysaccharide biosynthesis protein</fullName>
    </recommendedName>
</protein>
<evidence type="ECO:0008006" key="5">
    <source>
        <dbReference type="Google" id="ProtNLM"/>
    </source>
</evidence>
<evidence type="ECO:0000256" key="2">
    <source>
        <dbReference type="SAM" id="Phobius"/>
    </source>
</evidence>
<dbReference type="PANTHER" id="PTHR32309:SF31">
    <property type="entry name" value="CAPSULAR EXOPOLYSACCHARIDE FAMILY"/>
    <property type="match status" value="1"/>
</dbReference>
<evidence type="ECO:0000313" key="4">
    <source>
        <dbReference type="Proteomes" id="UP001597512"/>
    </source>
</evidence>
<dbReference type="PANTHER" id="PTHR32309">
    <property type="entry name" value="TYROSINE-PROTEIN KINASE"/>
    <property type="match status" value="1"/>
</dbReference>
<feature type="compositionally biased region" description="Polar residues" evidence="1">
    <location>
        <begin position="1"/>
        <end position="17"/>
    </location>
</feature>
<keyword evidence="2" id="KW-0472">Membrane</keyword>
<name>A0ABW6ALZ0_9BACT</name>
<dbReference type="InterPro" id="IPR050445">
    <property type="entry name" value="Bact_polysacc_biosynth/exp"/>
</dbReference>
<organism evidence="3 4">
    <name type="scientific">Spirosoma flavum</name>
    <dbReference type="NCBI Taxonomy" id="2048557"/>
    <lineage>
        <taxon>Bacteria</taxon>
        <taxon>Pseudomonadati</taxon>
        <taxon>Bacteroidota</taxon>
        <taxon>Cytophagia</taxon>
        <taxon>Cytophagales</taxon>
        <taxon>Cytophagaceae</taxon>
        <taxon>Spirosoma</taxon>
    </lineage>
</organism>
<feature type="transmembrane region" description="Helical" evidence="2">
    <location>
        <begin position="48"/>
        <end position="66"/>
    </location>
</feature>
<proteinExistence type="predicted"/>
<accession>A0ABW6ALZ0</accession>
<evidence type="ECO:0000313" key="3">
    <source>
        <dbReference type="EMBL" id="MFD2936541.1"/>
    </source>
</evidence>
<dbReference type="Proteomes" id="UP001597512">
    <property type="component" value="Unassembled WGS sequence"/>
</dbReference>
<comment type="caution">
    <text evidence="3">The sequence shown here is derived from an EMBL/GenBank/DDBJ whole genome shotgun (WGS) entry which is preliminary data.</text>
</comment>
<gene>
    <name evidence="3" type="ORF">ACFS25_22350</name>
</gene>
<dbReference type="EMBL" id="JBHUOM010000023">
    <property type="protein sequence ID" value="MFD2936541.1"/>
    <property type="molecule type" value="Genomic_DNA"/>
</dbReference>
<dbReference type="RefSeq" id="WP_381505425.1">
    <property type="nucleotide sequence ID" value="NZ_JBHUOM010000023.1"/>
</dbReference>
<evidence type="ECO:0000256" key="1">
    <source>
        <dbReference type="SAM" id="MobiDB-lite"/>
    </source>
</evidence>